<evidence type="ECO:0000259" key="2">
    <source>
        <dbReference type="Pfam" id="PF18166"/>
    </source>
</evidence>
<name>A0ABV6HIL7_9SPHI</name>
<dbReference type="Proteomes" id="UP001589774">
    <property type="component" value="Unassembled WGS sequence"/>
</dbReference>
<organism evidence="3 4">
    <name type="scientific">Olivibacter oleidegradans</name>
    <dbReference type="NCBI Taxonomy" id="760123"/>
    <lineage>
        <taxon>Bacteria</taxon>
        <taxon>Pseudomonadati</taxon>
        <taxon>Bacteroidota</taxon>
        <taxon>Sphingobacteriia</taxon>
        <taxon>Sphingobacteriales</taxon>
        <taxon>Sphingobacteriaceae</taxon>
        <taxon>Olivibacter</taxon>
    </lineage>
</organism>
<feature type="domain" description="Predicted pPIWI-associating nuclease" evidence="1">
    <location>
        <begin position="9"/>
        <end position="147"/>
    </location>
</feature>
<dbReference type="Pfam" id="PF18165">
    <property type="entry name" value="pP_pnuc_1"/>
    <property type="match status" value="1"/>
</dbReference>
<evidence type="ECO:0000313" key="3">
    <source>
        <dbReference type="EMBL" id="MFC0318740.1"/>
    </source>
</evidence>
<proteinExistence type="predicted"/>
<comment type="caution">
    <text evidence="3">The sequence shown here is derived from an EMBL/GenBank/DDBJ whole genome shotgun (WGS) entry which is preliminary data.</text>
</comment>
<keyword evidence="4" id="KW-1185">Reference proteome</keyword>
<gene>
    <name evidence="3" type="ORF">ACFFI0_10485</name>
</gene>
<dbReference type="InterPro" id="IPR041584">
    <property type="entry name" value="Put_pPIWI_pnuc_2"/>
</dbReference>
<reference evidence="3 4" key="1">
    <citation type="submission" date="2024-09" db="EMBL/GenBank/DDBJ databases">
        <authorList>
            <person name="Sun Q."/>
            <person name="Mori K."/>
        </authorList>
    </citation>
    <scope>NUCLEOTIDE SEQUENCE [LARGE SCALE GENOMIC DNA]</scope>
    <source>
        <strain evidence="3 4">CCM 7765</strain>
    </source>
</reference>
<accession>A0ABV6HIL7</accession>
<dbReference type="RefSeq" id="WP_130857291.1">
    <property type="nucleotide sequence ID" value="NZ_JBHLWO010000002.1"/>
</dbReference>
<dbReference type="InterPro" id="IPR040556">
    <property type="entry name" value="pP_pnuc_1"/>
</dbReference>
<evidence type="ECO:0000313" key="4">
    <source>
        <dbReference type="Proteomes" id="UP001589774"/>
    </source>
</evidence>
<feature type="domain" description="Predicted pPIWI-associating nuclease group 2" evidence="2">
    <location>
        <begin position="154"/>
        <end position="276"/>
    </location>
</feature>
<dbReference type="Pfam" id="PF18166">
    <property type="entry name" value="pP_pnuc_2"/>
    <property type="match status" value="1"/>
</dbReference>
<dbReference type="EMBL" id="JBHLWO010000002">
    <property type="protein sequence ID" value="MFC0318740.1"/>
    <property type="molecule type" value="Genomic_DNA"/>
</dbReference>
<evidence type="ECO:0000259" key="1">
    <source>
        <dbReference type="Pfam" id="PF18165"/>
    </source>
</evidence>
<protein>
    <submittedName>
        <fullName evidence="3">Uncharacterized protein</fullName>
    </submittedName>
</protein>
<sequence length="277" mass="31873">MENQEKIKELLTTDFERELFSASIDTLNDTTNKLRLNNFAYSIRELSRHFLHNLSPDDNVKACAWFKKETADGNPTRHQRIKYAIQGGITDESLSDWGFDTEALSEIIGEVKSAISILNKYTHVNPEVFGMADKDIEDLSQDVLQAFINLVDTIEAYRNDLKQFLDGHIDDHMLSSIVNNFFQNVDMLAPHHYVDYSEVSDYHIIEINSTEIIVEVSGNLNVTLEYGSSKERREGDGLDLHESFPFDTAIRYVISPEFPFSKYTIDDYDVDTSSWYE</sequence>